<feature type="transmembrane region" description="Helical" evidence="1">
    <location>
        <begin position="107"/>
        <end position="130"/>
    </location>
</feature>
<feature type="transmembrane region" description="Helical" evidence="1">
    <location>
        <begin position="47"/>
        <end position="65"/>
    </location>
</feature>
<dbReference type="Proteomes" id="UP000241394">
    <property type="component" value="Chromosome LG17"/>
</dbReference>
<keyword evidence="1" id="KW-0472">Membrane</keyword>
<comment type="caution">
    <text evidence="2">The sequence shown here is derived from an EMBL/GenBank/DDBJ whole genome shotgun (WGS) entry which is preliminary data.</text>
</comment>
<dbReference type="InParanoid" id="A0A2R6QCT3"/>
<organism evidence="2 3">
    <name type="scientific">Actinidia chinensis var. chinensis</name>
    <name type="common">Chinese soft-hair kiwi</name>
    <dbReference type="NCBI Taxonomy" id="1590841"/>
    <lineage>
        <taxon>Eukaryota</taxon>
        <taxon>Viridiplantae</taxon>
        <taxon>Streptophyta</taxon>
        <taxon>Embryophyta</taxon>
        <taxon>Tracheophyta</taxon>
        <taxon>Spermatophyta</taxon>
        <taxon>Magnoliopsida</taxon>
        <taxon>eudicotyledons</taxon>
        <taxon>Gunneridae</taxon>
        <taxon>Pentapetalae</taxon>
        <taxon>asterids</taxon>
        <taxon>Ericales</taxon>
        <taxon>Actinidiaceae</taxon>
        <taxon>Actinidia</taxon>
    </lineage>
</organism>
<dbReference type="STRING" id="1590841.A0A2R6QCT3"/>
<keyword evidence="1" id="KW-0812">Transmembrane</keyword>
<dbReference type="Gramene" id="PSS05953">
    <property type="protein sequence ID" value="PSS05953"/>
    <property type="gene ID" value="CEY00_Acc19255"/>
</dbReference>
<protein>
    <submittedName>
        <fullName evidence="2">Nucleoside-triphosphatase</fullName>
    </submittedName>
</protein>
<reference evidence="2 3" key="1">
    <citation type="submission" date="2017-07" db="EMBL/GenBank/DDBJ databases">
        <title>An improved, manually edited Actinidia chinensis var. chinensis (kiwifruit) genome highlights the challenges associated with draft genomes and gene prediction in plants.</title>
        <authorList>
            <person name="Pilkington S."/>
            <person name="Crowhurst R."/>
            <person name="Hilario E."/>
            <person name="Nardozza S."/>
            <person name="Fraser L."/>
            <person name="Peng Y."/>
            <person name="Gunaseelan K."/>
            <person name="Simpson R."/>
            <person name="Tahir J."/>
            <person name="Deroles S."/>
            <person name="Templeton K."/>
            <person name="Luo Z."/>
            <person name="Davy M."/>
            <person name="Cheng C."/>
            <person name="Mcneilage M."/>
            <person name="Scaglione D."/>
            <person name="Liu Y."/>
            <person name="Zhang Q."/>
            <person name="Datson P."/>
            <person name="De Silva N."/>
            <person name="Gardiner S."/>
            <person name="Bassett H."/>
            <person name="Chagne D."/>
            <person name="Mccallum J."/>
            <person name="Dzierzon H."/>
            <person name="Deng C."/>
            <person name="Wang Y.-Y."/>
            <person name="Barron N."/>
            <person name="Manako K."/>
            <person name="Bowen J."/>
            <person name="Foster T."/>
            <person name="Erridge Z."/>
            <person name="Tiffin H."/>
            <person name="Waite C."/>
            <person name="Davies K."/>
            <person name="Grierson E."/>
            <person name="Laing W."/>
            <person name="Kirk R."/>
            <person name="Chen X."/>
            <person name="Wood M."/>
            <person name="Montefiori M."/>
            <person name="Brummell D."/>
            <person name="Schwinn K."/>
            <person name="Catanach A."/>
            <person name="Fullerton C."/>
            <person name="Li D."/>
            <person name="Meiyalaghan S."/>
            <person name="Nieuwenhuizen N."/>
            <person name="Read N."/>
            <person name="Prakash R."/>
            <person name="Hunter D."/>
            <person name="Zhang H."/>
            <person name="Mckenzie M."/>
            <person name="Knabel M."/>
            <person name="Harris A."/>
            <person name="Allan A."/>
            <person name="Chen A."/>
            <person name="Janssen B."/>
            <person name="Plunkett B."/>
            <person name="Dwamena C."/>
            <person name="Voogd C."/>
            <person name="Leif D."/>
            <person name="Lafferty D."/>
            <person name="Souleyre E."/>
            <person name="Varkonyi-Gasic E."/>
            <person name="Gambi F."/>
            <person name="Hanley J."/>
            <person name="Yao J.-L."/>
            <person name="Cheung J."/>
            <person name="David K."/>
            <person name="Warren B."/>
            <person name="Marsh K."/>
            <person name="Snowden K."/>
            <person name="Lin-Wang K."/>
            <person name="Brian L."/>
            <person name="Martinez-Sanchez M."/>
            <person name="Wang M."/>
            <person name="Ileperuma N."/>
            <person name="Macnee N."/>
            <person name="Campin R."/>
            <person name="Mcatee P."/>
            <person name="Drummond R."/>
            <person name="Espley R."/>
            <person name="Ireland H."/>
            <person name="Wu R."/>
            <person name="Atkinson R."/>
            <person name="Karunairetnam S."/>
            <person name="Bulley S."/>
            <person name="Chunkath S."/>
            <person name="Hanley Z."/>
            <person name="Storey R."/>
            <person name="Thrimawithana A."/>
            <person name="Thomson S."/>
            <person name="David C."/>
            <person name="Testolin R."/>
        </authorList>
    </citation>
    <scope>NUCLEOTIDE SEQUENCE [LARGE SCALE GENOMIC DNA]</scope>
    <source>
        <strain evidence="3">cv. Red5</strain>
        <tissue evidence="2">Young leaf</tissue>
    </source>
</reference>
<sequence>MQRLRTSGSSLIGNLAVPQLRRKALNSWSAVQDTFYSTKDIFERHRVVFTISTSIASIGTAWAGYTLRHVHESKVEHRLDAIEKAMSNNYHIEHKDFKKLIGSGSCSTTACIATAGTTLIIGYAFGWRGGKWYENRKMRKEQMKLLGQIKPKQWQLKFLRRPSTRPPK</sequence>
<dbReference type="OMA" id="KPKRWPL"/>
<dbReference type="PANTHER" id="PTHR36703:SF1">
    <property type="entry name" value="TRIACYLGLYCEROL LIPASE-LIKE PROTEIN"/>
    <property type="match status" value="1"/>
</dbReference>
<name>A0A2R6QCT3_ACTCC</name>
<reference evidence="3" key="2">
    <citation type="journal article" date="2018" name="BMC Genomics">
        <title>A manually annotated Actinidia chinensis var. chinensis (kiwifruit) genome highlights the challenges associated with draft genomes and gene prediction in plants.</title>
        <authorList>
            <person name="Pilkington S.M."/>
            <person name="Crowhurst R."/>
            <person name="Hilario E."/>
            <person name="Nardozza S."/>
            <person name="Fraser L."/>
            <person name="Peng Y."/>
            <person name="Gunaseelan K."/>
            <person name="Simpson R."/>
            <person name="Tahir J."/>
            <person name="Deroles S.C."/>
            <person name="Templeton K."/>
            <person name="Luo Z."/>
            <person name="Davy M."/>
            <person name="Cheng C."/>
            <person name="McNeilage M."/>
            <person name="Scaglione D."/>
            <person name="Liu Y."/>
            <person name="Zhang Q."/>
            <person name="Datson P."/>
            <person name="De Silva N."/>
            <person name="Gardiner S.E."/>
            <person name="Bassett H."/>
            <person name="Chagne D."/>
            <person name="McCallum J."/>
            <person name="Dzierzon H."/>
            <person name="Deng C."/>
            <person name="Wang Y.Y."/>
            <person name="Barron L."/>
            <person name="Manako K."/>
            <person name="Bowen J."/>
            <person name="Foster T.M."/>
            <person name="Erridge Z.A."/>
            <person name="Tiffin H."/>
            <person name="Waite C.N."/>
            <person name="Davies K.M."/>
            <person name="Grierson E.P."/>
            <person name="Laing W.A."/>
            <person name="Kirk R."/>
            <person name="Chen X."/>
            <person name="Wood M."/>
            <person name="Montefiori M."/>
            <person name="Brummell D.A."/>
            <person name="Schwinn K.E."/>
            <person name="Catanach A."/>
            <person name="Fullerton C."/>
            <person name="Li D."/>
            <person name="Meiyalaghan S."/>
            <person name="Nieuwenhuizen N."/>
            <person name="Read N."/>
            <person name="Prakash R."/>
            <person name="Hunter D."/>
            <person name="Zhang H."/>
            <person name="McKenzie M."/>
            <person name="Knabel M."/>
            <person name="Harris A."/>
            <person name="Allan A.C."/>
            <person name="Gleave A."/>
            <person name="Chen A."/>
            <person name="Janssen B.J."/>
            <person name="Plunkett B."/>
            <person name="Ampomah-Dwamena C."/>
            <person name="Voogd C."/>
            <person name="Leif D."/>
            <person name="Lafferty D."/>
            <person name="Souleyre E.J.F."/>
            <person name="Varkonyi-Gasic E."/>
            <person name="Gambi F."/>
            <person name="Hanley J."/>
            <person name="Yao J.L."/>
            <person name="Cheung J."/>
            <person name="David K.M."/>
            <person name="Warren B."/>
            <person name="Marsh K."/>
            <person name="Snowden K.C."/>
            <person name="Lin-Wang K."/>
            <person name="Brian L."/>
            <person name="Martinez-Sanchez M."/>
            <person name="Wang M."/>
            <person name="Ileperuma N."/>
            <person name="Macnee N."/>
            <person name="Campin R."/>
            <person name="McAtee P."/>
            <person name="Drummond R.S.M."/>
            <person name="Espley R.V."/>
            <person name="Ireland H.S."/>
            <person name="Wu R."/>
            <person name="Atkinson R.G."/>
            <person name="Karunairetnam S."/>
            <person name="Bulley S."/>
            <person name="Chunkath S."/>
            <person name="Hanley Z."/>
            <person name="Storey R."/>
            <person name="Thrimawithana A.H."/>
            <person name="Thomson S."/>
            <person name="David C."/>
            <person name="Testolin R."/>
            <person name="Huang H."/>
            <person name="Hellens R.P."/>
            <person name="Schaffer R.J."/>
        </authorList>
    </citation>
    <scope>NUCLEOTIDE SEQUENCE [LARGE SCALE GENOMIC DNA]</scope>
    <source>
        <strain evidence="3">cv. Red5</strain>
    </source>
</reference>
<dbReference type="EMBL" id="NKQK01000017">
    <property type="protein sequence ID" value="PSS05953.1"/>
    <property type="molecule type" value="Genomic_DNA"/>
</dbReference>
<gene>
    <name evidence="2" type="ORF">CEY00_Acc19255</name>
</gene>
<keyword evidence="3" id="KW-1185">Reference proteome</keyword>
<keyword evidence="1" id="KW-1133">Transmembrane helix</keyword>
<dbReference type="FunCoup" id="A0A2R6QCT3">
    <property type="interactions" value="1316"/>
</dbReference>
<dbReference type="AlphaFoldDB" id="A0A2R6QCT3"/>
<dbReference type="PANTHER" id="PTHR36703">
    <property type="entry name" value="TRIACYLGLYCEROL LIPASE-LIKE PROTEIN"/>
    <property type="match status" value="1"/>
</dbReference>
<evidence type="ECO:0000313" key="3">
    <source>
        <dbReference type="Proteomes" id="UP000241394"/>
    </source>
</evidence>
<evidence type="ECO:0000256" key="1">
    <source>
        <dbReference type="SAM" id="Phobius"/>
    </source>
</evidence>
<dbReference type="OrthoDB" id="1934526at2759"/>
<accession>A0A2R6QCT3</accession>
<proteinExistence type="predicted"/>
<evidence type="ECO:0000313" key="2">
    <source>
        <dbReference type="EMBL" id="PSS05953.1"/>
    </source>
</evidence>